<sequence>MVTNKYSVQLGRVDDQCSSLVLSLANLTPHFDQHKSKSLIICLDNSGSMSGSGISQAKQAIQSLLQQVQGFNEQIILITFNSHATVLDLSGQSISKQMECVERIQACGGTSFSSAFQAMTNLRTSSSLTTTSSQPLGEEVAIVFFTDGQDGESEEKRQVDIRQLTDRLNEVSKSFEFHTIGFTREHDVQLLTSITQLGSSQGTFQYAESSSSIATCVENLIGLVRTHSLSGVIKVVRVENDSSEETIFHSDKVSLEETEDGIKITCFLKNGLLFHSQSMLKFYLEISGLAERIETQVPSSHSDLSQSEHITLQIKYIEKRLLDYAVEISAKNFDKSQLSVIHQEGQRLEERLIEITKEIQSIKERILRKKLFTIRESTHNSLSNFNQVLADAMIGNLSNDKIATLNSLAYRSITKRGFQKKLDQRAQANVSLFEKSEQIVNEYVNSLNFTQLRQEFESEADQFGNCFITCSNWIDLLEQQDCLCLTLNVARTQACVMDPSRVQILSIGTSLMSAESYLDSVLYSLGNSENHAQVHGGIKDVELKKQNQDGQVTASIVSGTAREAITGVLPLYINEIHWKVAKEKMKSIMGFVATLDVMGYSFEQIKTVPFLVLTKLLQAQKEERQSEFYKFKFKLVLDTCLKIYEEYSEDGEESVVKMCDEVVSLVKNYNANPLTRTLDVIPSNVVLLSQLYCAIQKGYFDMNSIDHELFFKNIAEETLRRFGIPAIDSISDHQLLQLLNVNVEKVVHGHVNEYKNYLSLIA</sequence>
<dbReference type="InterPro" id="IPR051266">
    <property type="entry name" value="CLCR"/>
</dbReference>
<dbReference type="OrthoDB" id="10006997at2759"/>
<dbReference type="Proteomes" id="UP000444721">
    <property type="component" value="Unassembled WGS sequence"/>
</dbReference>
<evidence type="ECO:0000259" key="1">
    <source>
        <dbReference type="PROSITE" id="PS50234"/>
    </source>
</evidence>
<dbReference type="OMA" id="QGTFQYA"/>
<dbReference type="CDD" id="cd00198">
    <property type="entry name" value="vWFA"/>
    <property type="match status" value="1"/>
</dbReference>
<dbReference type="PROSITE" id="PS50234">
    <property type="entry name" value="VWFA"/>
    <property type="match status" value="1"/>
</dbReference>
<comment type="caution">
    <text evidence="2">The sequence shown here is derived from an EMBL/GenBank/DDBJ whole genome shotgun (WGS) entry which is preliminary data.</text>
</comment>
<gene>
    <name evidence="2" type="ORF">FDP41_012782</name>
</gene>
<protein>
    <recommendedName>
        <fullName evidence="1">VWFA domain-containing protein</fullName>
    </recommendedName>
</protein>
<dbReference type="SUPFAM" id="SSF53300">
    <property type="entry name" value="vWA-like"/>
    <property type="match status" value="1"/>
</dbReference>
<evidence type="ECO:0000313" key="3">
    <source>
        <dbReference type="Proteomes" id="UP000444721"/>
    </source>
</evidence>
<name>A0A6A5C384_NAEFO</name>
<dbReference type="InterPro" id="IPR002035">
    <property type="entry name" value="VWF_A"/>
</dbReference>
<accession>A0A6A5C384</accession>
<dbReference type="VEuPathDB" id="AmoebaDB:FDP41_012782"/>
<dbReference type="PANTHER" id="PTHR10579">
    <property type="entry name" value="CALCIUM-ACTIVATED CHLORIDE CHANNEL REGULATOR"/>
    <property type="match status" value="1"/>
</dbReference>
<feature type="domain" description="VWFA" evidence="1">
    <location>
        <begin position="38"/>
        <end position="220"/>
    </location>
</feature>
<keyword evidence="3" id="KW-1185">Reference proteome</keyword>
<reference evidence="2 3" key="1">
    <citation type="journal article" date="2019" name="Sci. Rep.">
        <title>Nanopore sequencing improves the draft genome of the human pathogenic amoeba Naegleria fowleri.</title>
        <authorList>
            <person name="Liechti N."/>
            <person name="Schurch N."/>
            <person name="Bruggmann R."/>
            <person name="Wittwer M."/>
        </authorList>
    </citation>
    <scope>NUCLEOTIDE SEQUENCE [LARGE SCALE GENOMIC DNA]</scope>
    <source>
        <strain evidence="2 3">ATCC 30894</strain>
    </source>
</reference>
<dbReference type="EMBL" id="VFQX01000016">
    <property type="protein sequence ID" value="KAF0980994.1"/>
    <property type="molecule type" value="Genomic_DNA"/>
</dbReference>
<dbReference type="SMART" id="SM00327">
    <property type="entry name" value="VWA"/>
    <property type="match status" value="1"/>
</dbReference>
<dbReference type="PANTHER" id="PTHR10579:SF43">
    <property type="entry name" value="ZINC FINGER (C3HC4-TYPE RING FINGER) FAMILY PROTEIN"/>
    <property type="match status" value="1"/>
</dbReference>
<dbReference type="InterPro" id="IPR036465">
    <property type="entry name" value="vWFA_dom_sf"/>
</dbReference>
<dbReference type="GeneID" id="68119997"/>
<proteinExistence type="predicted"/>
<evidence type="ECO:0000313" key="2">
    <source>
        <dbReference type="EMBL" id="KAF0980994.1"/>
    </source>
</evidence>
<dbReference type="RefSeq" id="XP_044565707.1">
    <property type="nucleotide sequence ID" value="XM_044703339.1"/>
</dbReference>
<dbReference type="VEuPathDB" id="AmoebaDB:NfTy_080410"/>
<dbReference type="VEuPathDB" id="AmoebaDB:NF0051280"/>
<organism evidence="2 3">
    <name type="scientific">Naegleria fowleri</name>
    <name type="common">Brain eating amoeba</name>
    <dbReference type="NCBI Taxonomy" id="5763"/>
    <lineage>
        <taxon>Eukaryota</taxon>
        <taxon>Discoba</taxon>
        <taxon>Heterolobosea</taxon>
        <taxon>Tetramitia</taxon>
        <taxon>Eutetramitia</taxon>
        <taxon>Vahlkampfiidae</taxon>
        <taxon>Naegleria</taxon>
    </lineage>
</organism>
<dbReference type="Gene3D" id="3.40.50.410">
    <property type="entry name" value="von Willebrand factor, type A domain"/>
    <property type="match status" value="1"/>
</dbReference>
<dbReference type="AlphaFoldDB" id="A0A6A5C384"/>
<dbReference type="Pfam" id="PF00092">
    <property type="entry name" value="VWA"/>
    <property type="match status" value="1"/>
</dbReference>